<accession>A0ABR7Q1Z3</accession>
<reference evidence="1 2" key="1">
    <citation type="submission" date="2019-09" db="EMBL/GenBank/DDBJ databases">
        <title>Paraburkholderia podalyriae sp. nov., A South African Podalyria-associated rhizobium.</title>
        <authorList>
            <person name="Mavima L."/>
            <person name="Beukes C.W."/>
            <person name="Palmer M."/>
            <person name="De Meyer S.E."/>
            <person name="James E.K."/>
            <person name="Maluk M."/>
            <person name="Avontuur J.R."/>
            <person name="Chan W.Y."/>
            <person name="Venter S.N."/>
            <person name="Steenkamp E.T."/>
        </authorList>
    </citation>
    <scope>NUCLEOTIDE SEQUENCE [LARGE SCALE GENOMIC DNA]</scope>
    <source>
        <strain evidence="1 2">WC7.3b</strain>
    </source>
</reference>
<dbReference type="RefSeq" id="WP_187639310.1">
    <property type="nucleotide sequence ID" value="NZ_VZQQ01000104.1"/>
</dbReference>
<evidence type="ECO:0000313" key="1">
    <source>
        <dbReference type="EMBL" id="MBC8752451.1"/>
    </source>
</evidence>
<evidence type="ECO:0000313" key="2">
    <source>
        <dbReference type="Proteomes" id="UP000736373"/>
    </source>
</evidence>
<protein>
    <submittedName>
        <fullName evidence="1">Uncharacterized protein</fullName>
    </submittedName>
</protein>
<gene>
    <name evidence="1" type="ORF">F6X42_40470</name>
</gene>
<dbReference type="Proteomes" id="UP000736373">
    <property type="component" value="Unassembled WGS sequence"/>
</dbReference>
<proteinExistence type="predicted"/>
<keyword evidence="2" id="KW-1185">Reference proteome</keyword>
<organism evidence="1 2">
    <name type="scientific">Paraburkholderia podalyriae</name>
    <dbReference type="NCBI Taxonomy" id="1938811"/>
    <lineage>
        <taxon>Bacteria</taxon>
        <taxon>Pseudomonadati</taxon>
        <taxon>Pseudomonadota</taxon>
        <taxon>Betaproteobacteria</taxon>
        <taxon>Burkholderiales</taxon>
        <taxon>Burkholderiaceae</taxon>
        <taxon>Paraburkholderia</taxon>
    </lineage>
</organism>
<name>A0ABR7Q1Z3_9BURK</name>
<sequence>MNLDKRIALLSDEEGIGLLQRFSNAQAKRPVPAALDASVAKQMHEELELSRERSTAASDGEVARAALRLVASDPAHEAGIEALLDHPQGEKFVMVETAAVVSAALIALQTHVRFERDKQGQWTAKIEKKPTDSSLLKDLVKKLLSFS</sequence>
<dbReference type="EMBL" id="VZQQ01000104">
    <property type="protein sequence ID" value="MBC8752451.1"/>
    <property type="molecule type" value="Genomic_DNA"/>
</dbReference>
<comment type="caution">
    <text evidence="1">The sequence shown here is derived from an EMBL/GenBank/DDBJ whole genome shotgun (WGS) entry which is preliminary data.</text>
</comment>